<keyword evidence="3" id="KW-1185">Reference proteome</keyword>
<dbReference type="InterPro" id="IPR007352">
    <property type="entry name" value="DUF420"/>
</dbReference>
<sequence>MELQRVRGHVPALTAVLTVVSLALVFGAVLGVIPSSSLPRAPASVFDAIPHVNAVVSTVAIGTILAGVRFIRRGDVEKHRAAMLTSLALFVIFLVLYLYKVTVSGTAEFGGPDAVYRFVYLPTLAIHMVLAIVCIPLLYYVLLLAVTRPVKELYDTSHKRLGRVAAALWLVSFALGNVVYVLLYWAY</sequence>
<dbReference type="STRING" id="553466.SAMN04487950_1503"/>
<dbReference type="Proteomes" id="UP000199607">
    <property type="component" value="Unassembled WGS sequence"/>
</dbReference>
<keyword evidence="1" id="KW-0472">Membrane</keyword>
<dbReference type="PANTHER" id="PTHR37692:SF1">
    <property type="entry name" value="DUF420 DOMAIN-CONTAINING PROTEIN"/>
    <property type="match status" value="1"/>
</dbReference>
<reference evidence="3" key="1">
    <citation type="submission" date="2016-10" db="EMBL/GenBank/DDBJ databases">
        <authorList>
            <person name="Varghese N."/>
            <person name="Submissions S."/>
        </authorList>
    </citation>
    <scope>NUCLEOTIDE SEQUENCE [LARGE SCALE GENOMIC DNA]</scope>
    <source>
        <strain evidence="3">CGMCC 1.7738</strain>
    </source>
</reference>
<dbReference type="PANTHER" id="PTHR37692">
    <property type="entry name" value="HYPOTHETICAL MEMBRANE SPANNING PROTEIN"/>
    <property type="match status" value="1"/>
</dbReference>
<evidence type="ECO:0000256" key="1">
    <source>
        <dbReference type="SAM" id="Phobius"/>
    </source>
</evidence>
<name>A0A1I4D2J6_9EURY</name>
<feature type="transmembrane region" description="Helical" evidence="1">
    <location>
        <begin position="12"/>
        <end position="33"/>
    </location>
</feature>
<feature type="transmembrane region" description="Helical" evidence="1">
    <location>
        <begin position="164"/>
        <end position="186"/>
    </location>
</feature>
<dbReference type="Pfam" id="PF04238">
    <property type="entry name" value="DUF420"/>
    <property type="match status" value="1"/>
</dbReference>
<keyword evidence="1" id="KW-1133">Transmembrane helix</keyword>
<accession>A0A1I4D2J6</accession>
<dbReference type="EMBL" id="FOTC01000001">
    <property type="protein sequence ID" value="SFK86301.1"/>
    <property type="molecule type" value="Genomic_DNA"/>
</dbReference>
<feature type="transmembrane region" description="Helical" evidence="1">
    <location>
        <begin position="48"/>
        <end position="68"/>
    </location>
</feature>
<proteinExistence type="predicted"/>
<keyword evidence="1" id="KW-0812">Transmembrane</keyword>
<dbReference type="AlphaFoldDB" id="A0A1I4D2J6"/>
<evidence type="ECO:0000313" key="2">
    <source>
        <dbReference type="EMBL" id="SFK86301.1"/>
    </source>
</evidence>
<feature type="transmembrane region" description="Helical" evidence="1">
    <location>
        <begin position="80"/>
        <end position="99"/>
    </location>
</feature>
<evidence type="ECO:0000313" key="3">
    <source>
        <dbReference type="Proteomes" id="UP000199607"/>
    </source>
</evidence>
<feature type="transmembrane region" description="Helical" evidence="1">
    <location>
        <begin position="119"/>
        <end position="143"/>
    </location>
</feature>
<protein>
    <submittedName>
        <fullName evidence="2">Putative membrane protein</fullName>
    </submittedName>
</protein>
<dbReference type="RefSeq" id="WP_089867730.1">
    <property type="nucleotide sequence ID" value="NZ_FOTC01000001.1"/>
</dbReference>
<organism evidence="2 3">
    <name type="scientific">Halogranum rubrum</name>
    <dbReference type="NCBI Taxonomy" id="553466"/>
    <lineage>
        <taxon>Archaea</taxon>
        <taxon>Methanobacteriati</taxon>
        <taxon>Methanobacteriota</taxon>
        <taxon>Stenosarchaea group</taxon>
        <taxon>Halobacteria</taxon>
        <taxon>Halobacteriales</taxon>
        <taxon>Haloferacaceae</taxon>
    </lineage>
</organism>
<gene>
    <name evidence="2" type="ORF">SAMN04487950_1503</name>
</gene>